<sequence length="482" mass="54162">MSITSHDIDYDRLGLISFGDIELWRTTTVMPVRTGIYSTVLKDVTVFDPLFRAEQKVIMQLDDTYHKDLTGQFNVTVTALFYDDKDTGKTTPADIILPISPKIAAKNQSSVISLPDSKASAAMSFPKNVERAVVSVLASGNGPEQFWFNNFPIEYEKTVKNSSAASYDPFREVQLLIDGELAGAVWPSQTVFTGGMNAGVWNPLAGMNAYDIPNFEIDVSPWLGLLCDGKSHAFELKVFGYNPETSLGVVESNWWISGSIFLWLDKEGKQTTGTEIVSDYNKSVFQNTISTSTFSPAPKHQDFSLRRENVYGHSLYFTQDYAVPMDPTSSNSSTTFQFEQAKESTNFPIIPYLTRQDVFDGPSMLLSMQFEGGAHSWNNSLDQIPGRIGPEKRSAVWVKRKFHFLGPISDGSIALYERSLSSSKGDEASYIRDKTKARYFNRTTVNDDSDWYPTFPSEEEYFPLEEENYLSSEEDPLVEEEE</sequence>
<dbReference type="PANTHER" id="PTHR31104">
    <property type="entry name" value="PEPTIDE-N4-(N-ACETYL-BETA-GLUCOSAMINYL)ASPARAGINE AMIDASE A PROTEIN"/>
    <property type="match status" value="1"/>
</dbReference>
<evidence type="ECO:0000259" key="1">
    <source>
        <dbReference type="Pfam" id="PF12222"/>
    </source>
</evidence>
<proteinExistence type="predicted"/>
<gene>
    <name evidence="2" type="ORF">QTJ16_002417</name>
</gene>
<feature type="domain" description="Peptide N-acetyl-beta-D-glucosaminyl asparaginase amidase A N-terminal" evidence="1">
    <location>
        <begin position="2"/>
        <end position="277"/>
    </location>
</feature>
<dbReference type="Proteomes" id="UP001285354">
    <property type="component" value="Unassembled WGS sequence"/>
</dbReference>
<dbReference type="InterPro" id="IPR056948">
    <property type="entry name" value="PNGaseA_N"/>
</dbReference>
<keyword evidence="3" id="KW-1185">Reference proteome</keyword>
<reference evidence="2" key="1">
    <citation type="submission" date="2023-06" db="EMBL/GenBank/DDBJ databases">
        <title>Draft genome of Marssonina rosae.</title>
        <authorList>
            <person name="Cheng Q."/>
        </authorList>
    </citation>
    <scope>NUCLEOTIDE SEQUENCE</scope>
    <source>
        <strain evidence="2">R4</strain>
    </source>
</reference>
<organism evidence="2 3">
    <name type="scientific">Diplocarpon rosae</name>
    <dbReference type="NCBI Taxonomy" id="946125"/>
    <lineage>
        <taxon>Eukaryota</taxon>
        <taxon>Fungi</taxon>
        <taxon>Dikarya</taxon>
        <taxon>Ascomycota</taxon>
        <taxon>Pezizomycotina</taxon>
        <taxon>Leotiomycetes</taxon>
        <taxon>Helotiales</taxon>
        <taxon>Drepanopezizaceae</taxon>
        <taxon>Diplocarpon</taxon>
    </lineage>
</organism>
<dbReference type="Pfam" id="PF12222">
    <property type="entry name" value="PNGaseA"/>
    <property type="match status" value="1"/>
</dbReference>
<name>A0AAD9T1R6_9HELO</name>
<comment type="caution">
    <text evidence="2">The sequence shown here is derived from an EMBL/GenBank/DDBJ whole genome shotgun (WGS) entry which is preliminary data.</text>
</comment>
<dbReference type="EMBL" id="JAUBYV010000003">
    <property type="protein sequence ID" value="KAK2627771.1"/>
    <property type="molecule type" value="Genomic_DNA"/>
</dbReference>
<protein>
    <recommendedName>
        <fullName evidence="1">Peptide N-acetyl-beta-D-glucosaminyl asparaginase amidase A N-terminal domain-containing protein</fullName>
    </recommendedName>
</protein>
<dbReference type="AlphaFoldDB" id="A0AAD9T1R6"/>
<accession>A0AAD9T1R6</accession>
<evidence type="ECO:0000313" key="3">
    <source>
        <dbReference type="Proteomes" id="UP001285354"/>
    </source>
</evidence>
<dbReference type="InterPro" id="IPR021102">
    <property type="entry name" value="PNGase_A"/>
</dbReference>
<evidence type="ECO:0000313" key="2">
    <source>
        <dbReference type="EMBL" id="KAK2627771.1"/>
    </source>
</evidence>